<organism evidence="2">
    <name type="scientific">uncultured bacterium Rifle_16ft_4_minimus_37862</name>
    <dbReference type="NCBI Taxonomy" id="1665157"/>
    <lineage>
        <taxon>Bacteria</taxon>
        <taxon>environmental samples</taxon>
    </lineage>
</organism>
<dbReference type="NCBIfam" id="TIGR02532">
    <property type="entry name" value="IV_pilin_GFxxxE"/>
    <property type="match status" value="1"/>
</dbReference>
<sequence length="154" mass="16299">MTRRRFGLGARARGGFTLAEVLVATFVLSIGLLAVATGFQYATSGVETGKGETQATFLAEQRLEVLKNLALTSWGSATLTAGTTNEAYGAIAGAPLYRRTTVIVDDPNAASPGQPCDANCKLVTVSVFYRPVTSRGDLSQERQVTVVVMLVPRT</sequence>
<accession>A0A0H4T978</accession>
<dbReference type="Pfam" id="PF07963">
    <property type="entry name" value="N_methyl"/>
    <property type="match status" value="1"/>
</dbReference>
<protein>
    <recommendedName>
        <fullName evidence="3">Prepilin-type N-terminal cleavage/methylation domain-containing protein</fullName>
    </recommendedName>
</protein>
<keyword evidence="1" id="KW-0812">Transmembrane</keyword>
<keyword evidence="1" id="KW-0472">Membrane</keyword>
<reference evidence="2" key="1">
    <citation type="journal article" date="2015" name="ISME J.">
        <title>Aquifer environment selects for microbial species cohorts in sediment and groundwater.</title>
        <authorList>
            <person name="Hug L.A."/>
            <person name="Thomas B.C."/>
            <person name="Brown C.T."/>
            <person name="Frischkorn K.R."/>
            <person name="Williams K.H."/>
            <person name="Tringe S.G."/>
            <person name="Banfield J.F."/>
        </authorList>
    </citation>
    <scope>NUCLEOTIDE SEQUENCE</scope>
</reference>
<dbReference type="EMBL" id="KT007007">
    <property type="protein sequence ID" value="AKQ03022.1"/>
    <property type="molecule type" value="Genomic_DNA"/>
</dbReference>
<dbReference type="AlphaFoldDB" id="A0A0H4T978"/>
<dbReference type="InterPro" id="IPR012902">
    <property type="entry name" value="N_methyl_site"/>
</dbReference>
<feature type="transmembrane region" description="Helical" evidence="1">
    <location>
        <begin position="21"/>
        <end position="42"/>
    </location>
</feature>
<evidence type="ECO:0000256" key="1">
    <source>
        <dbReference type="SAM" id="Phobius"/>
    </source>
</evidence>
<evidence type="ECO:0008006" key="3">
    <source>
        <dbReference type="Google" id="ProtNLM"/>
    </source>
</evidence>
<name>A0A0H4T978_9BACT</name>
<proteinExistence type="predicted"/>
<keyword evidence="1" id="KW-1133">Transmembrane helix</keyword>
<evidence type="ECO:0000313" key="2">
    <source>
        <dbReference type="EMBL" id="AKQ03022.1"/>
    </source>
</evidence>